<protein>
    <submittedName>
        <fullName evidence="1">Uncharacterized protein</fullName>
    </submittedName>
</protein>
<evidence type="ECO:0000313" key="2">
    <source>
        <dbReference type="Proteomes" id="UP000515917"/>
    </source>
</evidence>
<gene>
    <name evidence="1" type="ORF">C1H71_20100</name>
</gene>
<sequence>MTKSRRNNQKKGGLRLEANINQTSANAFQIILDLFKGRKNKKQIIEMSIAQYAVNLIRNRTMLEKSDYVSFPPNALIEIDDFFGNFRKVVVVDLTGESYVELSEDPQIAWPIHALANPIAIGDTNEWIANLLQTEPESASKFNDLYGELLKLEDSPFVIYRAAHFAYKNKNFDIHTALNEGKNQTDLVIQSRRIIQEIEDSQH</sequence>
<reference evidence="1 2" key="1">
    <citation type="submission" date="2018-01" db="EMBL/GenBank/DDBJ databases">
        <title>Genome sequence of Iodobacter sp. strain PCH194 isolated from Indian Trans-Himalaya.</title>
        <authorList>
            <person name="Kumar V."/>
            <person name="Thakur V."/>
            <person name="Kumar S."/>
            <person name="Singh D."/>
        </authorList>
    </citation>
    <scope>NUCLEOTIDE SEQUENCE [LARGE SCALE GENOMIC DNA]</scope>
    <source>
        <strain evidence="1 2">PCH194</strain>
        <plasmid evidence="1 2">pl2</plasmid>
    </source>
</reference>
<dbReference type="EMBL" id="CP025782">
    <property type="protein sequence ID" value="QBC45847.1"/>
    <property type="molecule type" value="Genomic_DNA"/>
</dbReference>
<proteinExistence type="predicted"/>
<dbReference type="AlphaFoldDB" id="A0A7G3GEG2"/>
<evidence type="ECO:0000313" key="1">
    <source>
        <dbReference type="EMBL" id="QBC45847.1"/>
    </source>
</evidence>
<dbReference type="Proteomes" id="UP000515917">
    <property type="component" value="Plasmid pl2"/>
</dbReference>
<organism evidence="1 2">
    <name type="scientific">Iodobacter fluviatilis</name>
    <dbReference type="NCBI Taxonomy" id="537"/>
    <lineage>
        <taxon>Bacteria</taxon>
        <taxon>Pseudomonadati</taxon>
        <taxon>Pseudomonadota</taxon>
        <taxon>Betaproteobacteria</taxon>
        <taxon>Neisseriales</taxon>
        <taxon>Chitinibacteraceae</taxon>
        <taxon>Iodobacter</taxon>
    </lineage>
</organism>
<geneLocation type="plasmid" evidence="1 2">
    <name>pl2</name>
</geneLocation>
<dbReference type="KEGG" id="ifl:C1H71_20100"/>
<keyword evidence="2" id="KW-1185">Reference proteome</keyword>
<keyword evidence="1" id="KW-0614">Plasmid</keyword>
<name>A0A7G3GEG2_9NEIS</name>
<accession>A0A7G3GEG2</accession>